<gene>
    <name evidence="1" type="ORF">N8T08_004705</name>
</gene>
<dbReference type="Proteomes" id="UP001177260">
    <property type="component" value="Unassembled WGS sequence"/>
</dbReference>
<keyword evidence="2" id="KW-1185">Reference proteome</keyword>
<name>A0ACC3B3J8_9EURO</name>
<dbReference type="EMBL" id="JAOPJF010000027">
    <property type="protein sequence ID" value="KAK1144990.1"/>
    <property type="molecule type" value="Genomic_DNA"/>
</dbReference>
<protein>
    <submittedName>
        <fullName evidence="1">Uncharacterized protein</fullName>
    </submittedName>
</protein>
<comment type="caution">
    <text evidence="1">The sequence shown here is derived from an EMBL/GenBank/DDBJ whole genome shotgun (WGS) entry which is preliminary data.</text>
</comment>
<organism evidence="1 2">
    <name type="scientific">Aspergillus melleus</name>
    <dbReference type="NCBI Taxonomy" id="138277"/>
    <lineage>
        <taxon>Eukaryota</taxon>
        <taxon>Fungi</taxon>
        <taxon>Dikarya</taxon>
        <taxon>Ascomycota</taxon>
        <taxon>Pezizomycotina</taxon>
        <taxon>Eurotiomycetes</taxon>
        <taxon>Eurotiomycetidae</taxon>
        <taxon>Eurotiales</taxon>
        <taxon>Aspergillaceae</taxon>
        <taxon>Aspergillus</taxon>
        <taxon>Aspergillus subgen. Circumdati</taxon>
    </lineage>
</organism>
<evidence type="ECO:0000313" key="1">
    <source>
        <dbReference type="EMBL" id="KAK1144990.1"/>
    </source>
</evidence>
<accession>A0ACC3B3J8</accession>
<proteinExistence type="predicted"/>
<sequence length="161" mass="17270">MEWPTSSSQPSREDTHPDSLSINPFLFPRSPAVAETYQASSIPANQLNWASTSVTGFPIGIEPHGWTVPPAGVSDGGGIPLQGGVAQAHSSYDEIRARTLAALYTSGGQPEVLANAHTNSALVAPNRVASRQSDKAPERYVWYSYSLAPERPYEYGTLTVL</sequence>
<reference evidence="1 2" key="1">
    <citation type="journal article" date="2023" name="ACS Omega">
        <title>Identification of the Neoaspergillic Acid Biosynthesis Gene Cluster by Establishing an In Vitro CRISPR-Ribonucleoprotein Genetic System in Aspergillus melleus.</title>
        <authorList>
            <person name="Yuan B."/>
            <person name="Grau M.F."/>
            <person name="Murata R.M."/>
            <person name="Torok T."/>
            <person name="Venkateswaran K."/>
            <person name="Stajich J.E."/>
            <person name="Wang C.C.C."/>
        </authorList>
    </citation>
    <scope>NUCLEOTIDE SEQUENCE [LARGE SCALE GENOMIC DNA]</scope>
    <source>
        <strain evidence="1 2">IMV 1140</strain>
    </source>
</reference>
<evidence type="ECO:0000313" key="2">
    <source>
        <dbReference type="Proteomes" id="UP001177260"/>
    </source>
</evidence>